<gene>
    <name evidence="1" type="ORF">KRQ00_001852</name>
</gene>
<accession>A0A9P3YP51</accession>
<evidence type="ECO:0000313" key="2">
    <source>
        <dbReference type="Proteomes" id="UP000879542"/>
    </source>
</evidence>
<sequence>MKHSINFKRFLSRGNQNVLSEFILVVLAHNISKFHK</sequence>
<dbReference type="EMBL" id="DAEQIJ010000007">
    <property type="protein sequence ID" value="HBH2620093.1"/>
    <property type="molecule type" value="Genomic_DNA"/>
</dbReference>
<dbReference type="RefSeq" id="WP_095890473.1">
    <property type="nucleotide sequence ID" value="NZ_OX637968.1"/>
</dbReference>
<dbReference type="Proteomes" id="UP000879542">
    <property type="component" value="Unassembled WGS sequence"/>
</dbReference>
<dbReference type="AlphaFoldDB" id="A0A9P3YP51"/>
<reference evidence="1" key="1">
    <citation type="journal article" date="2018" name="Genome Biol.">
        <title>SKESA: strategic k-mer extension for scrupulous assemblies.</title>
        <authorList>
            <person name="Souvorov A."/>
            <person name="Agarwala R."/>
            <person name="Lipman D.J."/>
        </authorList>
    </citation>
    <scope>NUCLEOTIDE SEQUENCE</scope>
    <source>
        <strain evidence="1">Clostridioides</strain>
    </source>
</reference>
<evidence type="ECO:0000313" key="1">
    <source>
        <dbReference type="EMBL" id="HBH2620093.1"/>
    </source>
</evidence>
<comment type="caution">
    <text evidence="1">The sequence shown here is derived from an EMBL/GenBank/DDBJ whole genome shotgun (WGS) entry which is preliminary data.</text>
</comment>
<name>A0A9P3YP51_CLODI</name>
<evidence type="ECO:0008006" key="3">
    <source>
        <dbReference type="Google" id="ProtNLM"/>
    </source>
</evidence>
<protein>
    <recommendedName>
        <fullName evidence="3">Transposase</fullName>
    </recommendedName>
</protein>
<proteinExistence type="predicted"/>
<organism evidence="1 2">
    <name type="scientific">Clostridioides difficile</name>
    <name type="common">Peptoclostridium difficile</name>
    <dbReference type="NCBI Taxonomy" id="1496"/>
    <lineage>
        <taxon>Bacteria</taxon>
        <taxon>Bacillati</taxon>
        <taxon>Bacillota</taxon>
        <taxon>Clostridia</taxon>
        <taxon>Peptostreptococcales</taxon>
        <taxon>Peptostreptococcaceae</taxon>
        <taxon>Clostridioides</taxon>
    </lineage>
</organism>
<reference evidence="1" key="2">
    <citation type="submission" date="2021-06" db="EMBL/GenBank/DDBJ databases">
        <authorList>
            <consortium name="NCBI Pathogen Detection Project"/>
        </authorList>
    </citation>
    <scope>NUCLEOTIDE SEQUENCE</scope>
    <source>
        <strain evidence="1">Clostridioides</strain>
    </source>
</reference>